<keyword evidence="5 6" id="KW-0067">ATP-binding</keyword>
<gene>
    <name evidence="9" type="ORF">CVT25_003010</name>
</gene>
<protein>
    <recommendedName>
        <fullName evidence="8">Protein kinase domain-containing protein</fullName>
    </recommendedName>
</protein>
<reference evidence="9 10" key="1">
    <citation type="journal article" date="2018" name="Evol. Lett.">
        <title>Horizontal gene cluster transfer increased hallucinogenic mushroom diversity.</title>
        <authorList>
            <person name="Reynolds H.T."/>
            <person name="Vijayakumar V."/>
            <person name="Gluck-Thaler E."/>
            <person name="Korotkin H.B."/>
            <person name="Matheny P.B."/>
            <person name="Slot J.C."/>
        </authorList>
    </citation>
    <scope>NUCLEOTIDE SEQUENCE [LARGE SCALE GENOMIC DNA]</scope>
    <source>
        <strain evidence="9 10">2631</strain>
    </source>
</reference>
<dbReference type="PANTHER" id="PTHR43895">
    <property type="entry name" value="CALCIUM/CALMODULIN-DEPENDENT PROTEIN KINASE KINASE-RELATED"/>
    <property type="match status" value="1"/>
</dbReference>
<dbReference type="OrthoDB" id="68483at2759"/>
<keyword evidence="3 6" id="KW-0547">Nucleotide-binding</keyword>
<proteinExistence type="inferred from homology"/>
<comment type="similarity">
    <text evidence="7">Belongs to the protein kinase superfamily.</text>
</comment>
<evidence type="ECO:0000256" key="7">
    <source>
        <dbReference type="RuleBase" id="RU000304"/>
    </source>
</evidence>
<evidence type="ECO:0000256" key="5">
    <source>
        <dbReference type="ARBA" id="ARBA00022840"/>
    </source>
</evidence>
<dbReference type="CDD" id="cd14008">
    <property type="entry name" value="STKc_LKB1_CaMKK"/>
    <property type="match status" value="1"/>
</dbReference>
<name>A0A409WN52_PSICY</name>
<evidence type="ECO:0000256" key="2">
    <source>
        <dbReference type="ARBA" id="ARBA00022679"/>
    </source>
</evidence>
<dbReference type="Pfam" id="PF00069">
    <property type="entry name" value="Pkinase"/>
    <property type="match status" value="2"/>
</dbReference>
<dbReference type="GO" id="GO:0004674">
    <property type="term" value="F:protein serine/threonine kinase activity"/>
    <property type="evidence" value="ECO:0007669"/>
    <property type="project" value="UniProtKB-KW"/>
</dbReference>
<evidence type="ECO:0000313" key="9">
    <source>
        <dbReference type="EMBL" id="PPQ79938.1"/>
    </source>
</evidence>
<dbReference type="InterPro" id="IPR011009">
    <property type="entry name" value="Kinase-like_dom_sf"/>
</dbReference>
<evidence type="ECO:0000256" key="1">
    <source>
        <dbReference type="ARBA" id="ARBA00022527"/>
    </source>
</evidence>
<dbReference type="PROSITE" id="PS00107">
    <property type="entry name" value="PROTEIN_KINASE_ATP"/>
    <property type="match status" value="1"/>
</dbReference>
<evidence type="ECO:0000256" key="6">
    <source>
        <dbReference type="PROSITE-ProRule" id="PRU10141"/>
    </source>
</evidence>
<dbReference type="STRING" id="93625.A0A409WN52"/>
<keyword evidence="2" id="KW-0808">Transferase</keyword>
<evidence type="ECO:0000313" key="10">
    <source>
        <dbReference type="Proteomes" id="UP000283269"/>
    </source>
</evidence>
<feature type="binding site" evidence="6">
    <location>
        <position position="89"/>
    </location>
    <ligand>
        <name>ATP</name>
        <dbReference type="ChEBI" id="CHEBI:30616"/>
    </ligand>
</feature>
<organism evidence="9 10">
    <name type="scientific">Psilocybe cyanescens</name>
    <dbReference type="NCBI Taxonomy" id="93625"/>
    <lineage>
        <taxon>Eukaryota</taxon>
        <taxon>Fungi</taxon>
        <taxon>Dikarya</taxon>
        <taxon>Basidiomycota</taxon>
        <taxon>Agaricomycotina</taxon>
        <taxon>Agaricomycetes</taxon>
        <taxon>Agaricomycetidae</taxon>
        <taxon>Agaricales</taxon>
        <taxon>Agaricineae</taxon>
        <taxon>Strophariaceae</taxon>
        <taxon>Psilocybe</taxon>
    </lineage>
</organism>
<dbReference type="InterPro" id="IPR008271">
    <property type="entry name" value="Ser/Thr_kinase_AS"/>
</dbReference>
<dbReference type="Gene3D" id="3.30.200.20">
    <property type="entry name" value="Phosphorylase Kinase, domain 1"/>
    <property type="match status" value="1"/>
</dbReference>
<dbReference type="AlphaFoldDB" id="A0A409WN52"/>
<accession>A0A409WN52</accession>
<dbReference type="Gene3D" id="1.10.510.10">
    <property type="entry name" value="Transferase(Phosphotransferase) domain 1"/>
    <property type="match status" value="1"/>
</dbReference>
<dbReference type="InterPro" id="IPR000719">
    <property type="entry name" value="Prot_kinase_dom"/>
</dbReference>
<feature type="domain" description="Protein kinase" evidence="8">
    <location>
        <begin position="55"/>
        <end position="422"/>
    </location>
</feature>
<evidence type="ECO:0000256" key="4">
    <source>
        <dbReference type="ARBA" id="ARBA00022777"/>
    </source>
</evidence>
<keyword evidence="4" id="KW-0418">Kinase</keyword>
<dbReference type="Proteomes" id="UP000283269">
    <property type="component" value="Unassembled WGS sequence"/>
</dbReference>
<dbReference type="GO" id="GO:0005524">
    <property type="term" value="F:ATP binding"/>
    <property type="evidence" value="ECO:0007669"/>
    <property type="project" value="UniProtKB-UniRule"/>
</dbReference>
<dbReference type="InterPro" id="IPR017441">
    <property type="entry name" value="Protein_kinase_ATP_BS"/>
</dbReference>
<dbReference type="InParanoid" id="A0A409WN52"/>
<dbReference type="FunCoup" id="A0A409WN52">
    <property type="interactions" value="403"/>
</dbReference>
<sequence length="467" mass="53046">MQSTSQEPDDEDESDAHSYYHSYLLPFDPKELARITTNVERSSSGSSGPRTYNQYVRGEKIGKGKHGDVYVCRDQEIGGYELAMKIVRKSNNRDRIKLLRRTYQQENLNGQPALNSTMNSIRREIALMQKFRHANVVRLVEVLDDLKDDKIYIVMEYLSGGPVEWCDNESRPILKLQQTRRIMRDTILGLEYLHHEGIIHRDIKPANILYTSDRRSVKIIDFGVAHFIPPQTPPPSKTIKGKQPSQPEPVAYKIDPSLFPESDIRKRAGTPSFLAPEVVWFSDDGPNLSPSLSYDTILEGMDDNAGFQKPKQRPPVTKSIDVWSLGVTFYCLLFGHTPFTVPSSPNENMQRSEFVLYNIICTKDWPVDASMGADSVATGGKRPTESDSEGYSVVQLLGQMLQKDPQNRTSLQEIKVQANSWILKDVENPREWLQATSPSRDYEDVKTPSSWVKSASKKILRLIPRKG</sequence>
<evidence type="ECO:0000259" key="8">
    <source>
        <dbReference type="PROSITE" id="PS50011"/>
    </source>
</evidence>
<dbReference type="GO" id="GO:0007165">
    <property type="term" value="P:signal transduction"/>
    <property type="evidence" value="ECO:0007669"/>
    <property type="project" value="TreeGrafter"/>
</dbReference>
<dbReference type="PROSITE" id="PS00108">
    <property type="entry name" value="PROTEIN_KINASE_ST"/>
    <property type="match status" value="1"/>
</dbReference>
<dbReference type="PROSITE" id="PS50011">
    <property type="entry name" value="PROTEIN_KINASE_DOM"/>
    <property type="match status" value="1"/>
</dbReference>
<keyword evidence="10" id="KW-1185">Reference proteome</keyword>
<keyword evidence="1 7" id="KW-0723">Serine/threonine-protein kinase</keyword>
<dbReference type="EMBL" id="NHYD01003356">
    <property type="protein sequence ID" value="PPQ79938.1"/>
    <property type="molecule type" value="Genomic_DNA"/>
</dbReference>
<dbReference type="PANTHER" id="PTHR43895:SF152">
    <property type="entry name" value="SERINE_THREONINE-PROTEIN KINASE TOS3"/>
    <property type="match status" value="1"/>
</dbReference>
<dbReference type="SUPFAM" id="SSF56112">
    <property type="entry name" value="Protein kinase-like (PK-like)"/>
    <property type="match status" value="1"/>
</dbReference>
<evidence type="ECO:0000256" key="3">
    <source>
        <dbReference type="ARBA" id="ARBA00022741"/>
    </source>
</evidence>
<comment type="caution">
    <text evidence="9">The sequence shown here is derived from an EMBL/GenBank/DDBJ whole genome shotgun (WGS) entry which is preliminary data.</text>
</comment>
<dbReference type="SMART" id="SM00220">
    <property type="entry name" value="S_TKc"/>
    <property type="match status" value="1"/>
</dbReference>